<feature type="compositionally biased region" description="Low complexity" evidence="5">
    <location>
        <begin position="792"/>
        <end position="803"/>
    </location>
</feature>
<name>A0AAW0WYA5_CHEQU</name>
<evidence type="ECO:0000259" key="6">
    <source>
        <dbReference type="SMART" id="SM00592"/>
    </source>
</evidence>
<organism evidence="7 8">
    <name type="scientific">Cherax quadricarinatus</name>
    <name type="common">Australian red claw crayfish</name>
    <dbReference type="NCBI Taxonomy" id="27406"/>
    <lineage>
        <taxon>Eukaryota</taxon>
        <taxon>Metazoa</taxon>
        <taxon>Ecdysozoa</taxon>
        <taxon>Arthropoda</taxon>
        <taxon>Crustacea</taxon>
        <taxon>Multicrustacea</taxon>
        <taxon>Malacostraca</taxon>
        <taxon>Eumalacostraca</taxon>
        <taxon>Eucarida</taxon>
        <taxon>Decapoda</taxon>
        <taxon>Pleocyemata</taxon>
        <taxon>Astacidea</taxon>
        <taxon>Parastacoidea</taxon>
        <taxon>Parastacidae</taxon>
        <taxon>Cherax</taxon>
    </lineage>
</organism>
<dbReference type="Gene3D" id="3.40.5.120">
    <property type="match status" value="1"/>
</dbReference>
<evidence type="ECO:0000256" key="4">
    <source>
        <dbReference type="ARBA" id="ARBA00023242"/>
    </source>
</evidence>
<dbReference type="InterPro" id="IPR037259">
    <property type="entry name" value="BRK_sf"/>
</dbReference>
<evidence type="ECO:0000256" key="1">
    <source>
        <dbReference type="ARBA" id="ARBA00004123"/>
    </source>
</evidence>
<dbReference type="Proteomes" id="UP001445076">
    <property type="component" value="Unassembled WGS sequence"/>
</dbReference>
<dbReference type="InterPro" id="IPR006576">
    <property type="entry name" value="BRK_domain"/>
</dbReference>
<evidence type="ECO:0000256" key="5">
    <source>
        <dbReference type="SAM" id="MobiDB-lite"/>
    </source>
</evidence>
<dbReference type="SMART" id="SM00592">
    <property type="entry name" value="BRK"/>
    <property type="match status" value="1"/>
</dbReference>
<evidence type="ECO:0000256" key="2">
    <source>
        <dbReference type="ARBA" id="ARBA00023015"/>
    </source>
</evidence>
<dbReference type="Pfam" id="PF07533">
    <property type="entry name" value="BRK"/>
    <property type="match status" value="1"/>
</dbReference>
<evidence type="ECO:0000256" key="3">
    <source>
        <dbReference type="ARBA" id="ARBA00023163"/>
    </source>
</evidence>
<feature type="domain" description="BRK" evidence="6">
    <location>
        <begin position="212"/>
        <end position="256"/>
    </location>
</feature>
<keyword evidence="2" id="KW-0805">Transcription regulation</keyword>
<proteinExistence type="predicted"/>
<feature type="compositionally biased region" description="Basic and acidic residues" evidence="5">
    <location>
        <begin position="444"/>
        <end position="456"/>
    </location>
</feature>
<feature type="compositionally biased region" description="Basic and acidic residues" evidence="5">
    <location>
        <begin position="805"/>
        <end position="835"/>
    </location>
</feature>
<feature type="compositionally biased region" description="Basic and acidic residues" evidence="5">
    <location>
        <begin position="141"/>
        <end position="154"/>
    </location>
</feature>
<sequence>MNTSMDMSASLLSPWGPCWPRLDDPMRIMEKRHLGESPLDPRTQEKKRRKLDEIVFGLTTKGKSPEAATSSHKDTNPLSLLHGSSLTLLNSRDRSQVTNTLTAPKLSSSISITPSVSKRPIDTRVEDGGGGASSKTATNSSEREGKPGLVKHSDLPPGVTLPPGIELYRPTDAKVDKWLEQHQGLLADSSRLTKDLKRRKIDFNTMDWSQFSGDEHVTVINTTTGHRISGQDAPKLKYLAQWLMEHANYDVDPQWADIVKERSSSSNTSSAAFLSDYHKKLASAERKHSASHASYIASMSNYLHGSTYSSSTMTSPQFLPSGSNTTTTSTSAARGSTCALPPSYHSFRGMPYDPKSLQVPDPKTSLNAAAFAGLDPKLLGFDPKLLGSLDPKALSVDPKLLPPLDPKLLPPLDPKLIAAMGPLDPKVLAAMGLDPKLMGLDAKHHEAAKHHEKEVKPSSSRSSDSKSSLLNIDPKLLGFDPMLLAGLDHKTLASLDPKLLASLSGLDPKAMAGVNPKPLAGLDPKSLTGIDPKFLAGHDPKMLAGLDPKLFGSLDPRSLGGLDPKLLAGLDPKLLGGLDPKLLGGLDPRLLGGIDPRLLGGLDPKLLAGLDPKMMYLDPKMLGLDPMMFGGIDPKLLASLDPKLLGGLDPKALGGLDSKLLASMGLDPSMMMMAGFGGLPGMAGLAMANPLLGGLAGYGLPGLTNLNDFPSTSKSKDHRNAAATSAANLQFPGMFGGASTAGLMYPPMGLGGLGSFQLPSMSSAVSSAILNGLPASIMSMAGTSRHVNQAATTTISSSTSSSSKWKQDQRRPRDTREDNRSRMERPDASTEIERGLNLRKEKLKEQSGLSKEELYLLKQMKAERLAREIEARGSHDPYAAHLDLPLNWNQESHHSERTQDTPENLSRDFEPATYAQGADAQNLSTREVENGEKSDTNSEAEDEEEKS</sequence>
<feature type="region of interest" description="Disordered" evidence="5">
    <location>
        <begin position="891"/>
        <end position="947"/>
    </location>
</feature>
<accession>A0AAW0WYA5</accession>
<feature type="compositionally biased region" description="Low complexity" evidence="5">
    <location>
        <begin position="458"/>
        <end position="467"/>
    </location>
</feature>
<comment type="caution">
    <text evidence="7">The sequence shown here is derived from an EMBL/GenBank/DDBJ whole genome shotgun (WGS) entry which is preliminary data.</text>
</comment>
<protein>
    <recommendedName>
        <fullName evidence="6">BRK domain-containing protein</fullName>
    </recommendedName>
</protein>
<dbReference type="AlphaFoldDB" id="A0AAW0WYA5"/>
<dbReference type="EMBL" id="JARKIK010000043">
    <property type="protein sequence ID" value="KAK8737081.1"/>
    <property type="molecule type" value="Genomic_DNA"/>
</dbReference>
<feature type="compositionally biased region" description="Basic and acidic residues" evidence="5">
    <location>
        <begin position="926"/>
        <end position="936"/>
    </location>
</feature>
<keyword evidence="3" id="KW-0804">Transcription</keyword>
<feature type="region of interest" description="Disordered" evidence="5">
    <location>
        <begin position="444"/>
        <end position="467"/>
    </location>
</feature>
<keyword evidence="4" id="KW-0539">Nucleus</keyword>
<comment type="subcellular location">
    <subcellularLocation>
        <location evidence="1">Nucleus</location>
    </subcellularLocation>
</comment>
<dbReference type="GO" id="GO:0005634">
    <property type="term" value="C:nucleus"/>
    <property type="evidence" value="ECO:0007669"/>
    <property type="project" value="UniProtKB-SubCell"/>
</dbReference>
<dbReference type="SUPFAM" id="SSF160481">
    <property type="entry name" value="BRK domain-like"/>
    <property type="match status" value="1"/>
</dbReference>
<feature type="region of interest" description="Disordered" evidence="5">
    <location>
        <begin position="788"/>
        <end position="835"/>
    </location>
</feature>
<keyword evidence="8" id="KW-1185">Reference proteome</keyword>
<feature type="region of interest" description="Disordered" evidence="5">
    <location>
        <begin position="59"/>
        <end position="79"/>
    </location>
</feature>
<reference evidence="7 8" key="1">
    <citation type="journal article" date="2024" name="BMC Genomics">
        <title>Genome assembly of redclaw crayfish (Cherax quadricarinatus) provides insights into its immune adaptation and hypoxia tolerance.</title>
        <authorList>
            <person name="Liu Z."/>
            <person name="Zheng J."/>
            <person name="Li H."/>
            <person name="Fang K."/>
            <person name="Wang S."/>
            <person name="He J."/>
            <person name="Zhou D."/>
            <person name="Weng S."/>
            <person name="Chi M."/>
            <person name="Gu Z."/>
            <person name="He J."/>
            <person name="Li F."/>
            <person name="Wang M."/>
        </authorList>
    </citation>
    <scope>NUCLEOTIDE SEQUENCE [LARGE SCALE GENOMIC DNA]</scope>
    <source>
        <strain evidence="7">ZL_2023a</strain>
    </source>
</reference>
<feature type="region of interest" description="Disordered" evidence="5">
    <location>
        <begin position="111"/>
        <end position="162"/>
    </location>
</feature>
<feature type="compositionally biased region" description="Acidic residues" evidence="5">
    <location>
        <begin position="938"/>
        <end position="947"/>
    </location>
</feature>
<evidence type="ECO:0000313" key="8">
    <source>
        <dbReference type="Proteomes" id="UP001445076"/>
    </source>
</evidence>
<evidence type="ECO:0000313" key="7">
    <source>
        <dbReference type="EMBL" id="KAK8737081.1"/>
    </source>
</evidence>
<feature type="compositionally biased region" description="Basic and acidic residues" evidence="5">
    <location>
        <begin position="891"/>
        <end position="910"/>
    </location>
</feature>
<gene>
    <name evidence="7" type="ORF">OTU49_004791</name>
</gene>